<dbReference type="InterPro" id="IPR032466">
    <property type="entry name" value="Metal_Hydrolase"/>
</dbReference>
<name>A0A9D9IFB0_9BACT</name>
<reference evidence="1" key="1">
    <citation type="submission" date="2020-10" db="EMBL/GenBank/DDBJ databases">
        <authorList>
            <person name="Gilroy R."/>
        </authorList>
    </citation>
    <scope>NUCLEOTIDE SEQUENCE</scope>
    <source>
        <strain evidence="1">B2-22910</strain>
    </source>
</reference>
<dbReference type="PANTHER" id="PTHR10443:SF12">
    <property type="entry name" value="DIPEPTIDASE"/>
    <property type="match status" value="1"/>
</dbReference>
<dbReference type="Proteomes" id="UP000823603">
    <property type="component" value="Unassembled WGS sequence"/>
</dbReference>
<evidence type="ECO:0000313" key="2">
    <source>
        <dbReference type="Proteomes" id="UP000823603"/>
    </source>
</evidence>
<dbReference type="PROSITE" id="PS51365">
    <property type="entry name" value="RENAL_DIPEPTIDASE_2"/>
    <property type="match status" value="1"/>
</dbReference>
<dbReference type="Gene3D" id="3.20.20.140">
    <property type="entry name" value="Metal-dependent hydrolases"/>
    <property type="match status" value="1"/>
</dbReference>
<proteinExistence type="predicted"/>
<dbReference type="EMBL" id="JADIMB010000095">
    <property type="protein sequence ID" value="MBO8471447.1"/>
    <property type="molecule type" value="Genomic_DNA"/>
</dbReference>
<organism evidence="1 2">
    <name type="scientific">Candidatus Cryptobacteroides faecavium</name>
    <dbReference type="NCBI Taxonomy" id="2840762"/>
    <lineage>
        <taxon>Bacteria</taxon>
        <taxon>Pseudomonadati</taxon>
        <taxon>Bacteroidota</taxon>
        <taxon>Bacteroidia</taxon>
        <taxon>Bacteroidales</taxon>
        <taxon>Candidatus Cryptobacteroides</taxon>
    </lineage>
</organism>
<dbReference type="InterPro" id="IPR008257">
    <property type="entry name" value="Pept_M19"/>
</dbReference>
<dbReference type="CDD" id="cd01301">
    <property type="entry name" value="rDP_like"/>
    <property type="match status" value="1"/>
</dbReference>
<comment type="caution">
    <text evidence="1">The sequence shown here is derived from an EMBL/GenBank/DDBJ whole genome shotgun (WGS) entry which is preliminary data.</text>
</comment>
<sequence length="358" mass="39537">MFILDSHCDTPSQMMRLRDLSIDNARGHVDIPKLVKGGVDASFFAVYTPASLSQEEACRKALEQIGAVYDTVDSNRGKVALAFTPDQALENKRNGLVSIFIGMENGAPVGKSLSLLRLFHRMGVRYVTLTHSRDNEICDSCASVHKRWHGLSPFGRDAVAEMNRIGMLVDVSHASDESFYDVISCSTRPVVATHSCCRALADHPRNMTDDMLRALARNGGVIQINFFPVFLDSGFAAILEQSGLMEKGEPVEEAFIKDPADPGKRAAWYRIQDELQALPRPGYRRIVDHIDHAVKVAGIDHVGIGSDFDGIEVTPEGMENVSCIGKIFEEMRLRGYDEDQIAKVAGGNFLRVLREVQS</sequence>
<dbReference type="Pfam" id="PF01244">
    <property type="entry name" value="Peptidase_M19"/>
    <property type="match status" value="1"/>
</dbReference>
<dbReference type="SUPFAM" id="SSF51556">
    <property type="entry name" value="Metallo-dependent hydrolases"/>
    <property type="match status" value="1"/>
</dbReference>
<dbReference type="PANTHER" id="PTHR10443">
    <property type="entry name" value="MICROSOMAL DIPEPTIDASE"/>
    <property type="match status" value="1"/>
</dbReference>
<protein>
    <submittedName>
        <fullName evidence="1">Dipeptidase</fullName>
    </submittedName>
</protein>
<gene>
    <name evidence="1" type="ORF">IAB82_06590</name>
</gene>
<dbReference type="GO" id="GO:0006508">
    <property type="term" value="P:proteolysis"/>
    <property type="evidence" value="ECO:0007669"/>
    <property type="project" value="InterPro"/>
</dbReference>
<accession>A0A9D9IFB0</accession>
<reference evidence="1" key="2">
    <citation type="journal article" date="2021" name="PeerJ">
        <title>Extensive microbial diversity within the chicken gut microbiome revealed by metagenomics and culture.</title>
        <authorList>
            <person name="Gilroy R."/>
            <person name="Ravi A."/>
            <person name="Getino M."/>
            <person name="Pursley I."/>
            <person name="Horton D.L."/>
            <person name="Alikhan N.F."/>
            <person name="Baker D."/>
            <person name="Gharbi K."/>
            <person name="Hall N."/>
            <person name="Watson M."/>
            <person name="Adriaenssens E.M."/>
            <person name="Foster-Nyarko E."/>
            <person name="Jarju S."/>
            <person name="Secka A."/>
            <person name="Antonio M."/>
            <person name="Oren A."/>
            <person name="Chaudhuri R.R."/>
            <person name="La Ragione R."/>
            <person name="Hildebrand F."/>
            <person name="Pallen M.J."/>
        </authorList>
    </citation>
    <scope>NUCLEOTIDE SEQUENCE</scope>
    <source>
        <strain evidence="1">B2-22910</strain>
    </source>
</reference>
<dbReference type="GO" id="GO:0070573">
    <property type="term" value="F:metallodipeptidase activity"/>
    <property type="evidence" value="ECO:0007669"/>
    <property type="project" value="InterPro"/>
</dbReference>
<evidence type="ECO:0000313" key="1">
    <source>
        <dbReference type="EMBL" id="MBO8471447.1"/>
    </source>
</evidence>
<dbReference type="AlphaFoldDB" id="A0A9D9IFB0"/>